<comment type="caution">
    <text evidence="1">The sequence shown here is derived from an EMBL/GenBank/DDBJ whole genome shotgun (WGS) entry which is preliminary data.</text>
</comment>
<evidence type="ECO:0000313" key="2">
    <source>
        <dbReference type="Proteomes" id="UP000284416"/>
    </source>
</evidence>
<accession>A0A417YPY0</accession>
<gene>
    <name evidence="1" type="ORF">D1B31_18360</name>
</gene>
<protein>
    <submittedName>
        <fullName evidence="1">Uncharacterized protein</fullName>
    </submittedName>
</protein>
<proteinExistence type="predicted"/>
<keyword evidence="2" id="KW-1185">Reference proteome</keyword>
<organism evidence="1 2">
    <name type="scientific">Neobacillus notoginsengisoli</name>
    <dbReference type="NCBI Taxonomy" id="1578198"/>
    <lineage>
        <taxon>Bacteria</taxon>
        <taxon>Bacillati</taxon>
        <taxon>Bacillota</taxon>
        <taxon>Bacilli</taxon>
        <taxon>Bacillales</taxon>
        <taxon>Bacillaceae</taxon>
        <taxon>Neobacillus</taxon>
    </lineage>
</organism>
<evidence type="ECO:0000313" key="1">
    <source>
        <dbReference type="EMBL" id="RHW36047.1"/>
    </source>
</evidence>
<name>A0A417YPY0_9BACI</name>
<sequence length="73" mass="7792">MLTNSMFHLTSDVLDYLYEAIPWNVYALALSALKALELVLSTLPLSFGISTLKAAALAVVIVAGPTESLLVAR</sequence>
<dbReference type="AlphaFoldDB" id="A0A417YPY0"/>
<reference evidence="1 2" key="1">
    <citation type="journal article" date="2017" name="Int. J. Syst. Evol. Microbiol.">
        <title>Bacillus notoginsengisoli sp. nov., a novel bacterium isolated from the rhizosphere of Panax notoginseng.</title>
        <authorList>
            <person name="Zhang M.Y."/>
            <person name="Cheng J."/>
            <person name="Cai Y."/>
            <person name="Zhang T.Y."/>
            <person name="Wu Y.Y."/>
            <person name="Manikprabhu D."/>
            <person name="Li W.J."/>
            <person name="Zhang Y.X."/>
        </authorList>
    </citation>
    <scope>NUCLEOTIDE SEQUENCE [LARGE SCALE GENOMIC DNA]</scope>
    <source>
        <strain evidence="1 2">JCM 30743</strain>
    </source>
</reference>
<dbReference type="Proteomes" id="UP000284416">
    <property type="component" value="Unassembled WGS sequence"/>
</dbReference>
<dbReference type="EMBL" id="QWEG01000012">
    <property type="protein sequence ID" value="RHW36047.1"/>
    <property type="molecule type" value="Genomic_DNA"/>
</dbReference>